<dbReference type="GO" id="GO:0016020">
    <property type="term" value="C:membrane"/>
    <property type="evidence" value="ECO:0007669"/>
    <property type="project" value="UniProtKB-SubCell"/>
</dbReference>
<feature type="transmembrane region" description="Helical" evidence="7">
    <location>
        <begin position="217"/>
        <end position="243"/>
    </location>
</feature>
<sequence>MPDSQESARSAATGESAGELTPLLNPVDEVVTTIVTIDEKPLPGRQVALLCLARVVEPVAFFAVFPYINQMVQDNGGVADADVGFYSGLIESLFSLTQAIVMLAWGRAADRVGRKPVLVLSLVGMAAATALFGLARSLPQMIAFRCLAGLFAGTIVTIRTMLAEHSTPATQARIFSWFAFSGNLGIFLGPLLGGVLADPLRQHGPGTTTITKTPFLAAYPYALPGFVVAALGFVAATMCALFVDETLVRGPGNDGNEADPTVSPTTSTISTSTTPSLRYLVSAPGVAIVLYVYAHVMLLAFAYTALVPVFWFTPVRLGGLGFSPLQISAMMCINGASQAAWLLLVFPPLQRRLGTNGVMRLCAAAYPVFLAVSPLVATLLRYAPDRLLGPATTAFWIVTPPLLAVGSGVSMCFTAVQLALNDVAPSPRLLGTLNALALTGSSAMRAFAPAAFTSLFAVGVRSQLLDGYAIWLLMVALGLGYVVAARYLPDYDALKKQREEEE</sequence>
<feature type="transmembrane region" description="Helical" evidence="7">
    <location>
        <begin position="174"/>
        <end position="197"/>
    </location>
</feature>
<evidence type="ECO:0000256" key="3">
    <source>
        <dbReference type="ARBA" id="ARBA00022692"/>
    </source>
</evidence>
<keyword evidence="10" id="KW-1185">Reference proteome</keyword>
<dbReference type="InterPro" id="IPR011701">
    <property type="entry name" value="MFS"/>
</dbReference>
<dbReference type="HOGENOM" id="CLU_001265_54_6_1"/>
<dbReference type="RefSeq" id="XP_014170365.1">
    <property type="nucleotide sequence ID" value="XM_014314890.1"/>
</dbReference>
<proteinExistence type="predicted"/>
<dbReference type="CDD" id="cd17330">
    <property type="entry name" value="MFS_SLC46_TetA_like"/>
    <property type="match status" value="1"/>
</dbReference>
<evidence type="ECO:0000313" key="9">
    <source>
        <dbReference type="EMBL" id="EFX00883.1"/>
    </source>
</evidence>
<feature type="transmembrane region" description="Helical" evidence="7">
    <location>
        <begin position="428"/>
        <end position="448"/>
    </location>
</feature>
<feature type="region of interest" description="Disordered" evidence="6">
    <location>
        <begin position="252"/>
        <end position="272"/>
    </location>
</feature>
<dbReference type="AlphaFoldDB" id="F0XMY5"/>
<dbReference type="InterPro" id="IPR036259">
    <property type="entry name" value="MFS_trans_sf"/>
</dbReference>
<keyword evidence="3 7" id="KW-0812">Transmembrane</keyword>
<evidence type="ECO:0000256" key="7">
    <source>
        <dbReference type="SAM" id="Phobius"/>
    </source>
</evidence>
<dbReference type="InParanoid" id="F0XMY5"/>
<feature type="transmembrane region" description="Helical" evidence="7">
    <location>
        <begin position="358"/>
        <end position="382"/>
    </location>
</feature>
<dbReference type="OrthoDB" id="419616at2759"/>
<evidence type="ECO:0000256" key="4">
    <source>
        <dbReference type="ARBA" id="ARBA00022989"/>
    </source>
</evidence>
<evidence type="ECO:0000256" key="1">
    <source>
        <dbReference type="ARBA" id="ARBA00004141"/>
    </source>
</evidence>
<organism evidence="10">
    <name type="scientific">Grosmannia clavigera (strain kw1407 / UAMH 11150)</name>
    <name type="common">Blue stain fungus</name>
    <name type="synonym">Graphiocladiella clavigera</name>
    <dbReference type="NCBI Taxonomy" id="655863"/>
    <lineage>
        <taxon>Eukaryota</taxon>
        <taxon>Fungi</taxon>
        <taxon>Dikarya</taxon>
        <taxon>Ascomycota</taxon>
        <taxon>Pezizomycotina</taxon>
        <taxon>Sordariomycetes</taxon>
        <taxon>Sordariomycetidae</taxon>
        <taxon>Ophiostomatales</taxon>
        <taxon>Ophiostomataceae</taxon>
        <taxon>Leptographium</taxon>
    </lineage>
</organism>
<feature type="transmembrane region" description="Helical" evidence="7">
    <location>
        <begin position="142"/>
        <end position="162"/>
    </location>
</feature>
<keyword evidence="4 7" id="KW-1133">Transmembrane helix</keyword>
<comment type="subcellular location">
    <subcellularLocation>
        <location evidence="1">Membrane</location>
        <topology evidence="1">Multi-pass membrane protein</topology>
    </subcellularLocation>
</comment>
<keyword evidence="2" id="KW-0813">Transport</keyword>
<evidence type="ECO:0000259" key="8">
    <source>
        <dbReference type="PROSITE" id="PS50850"/>
    </source>
</evidence>
<keyword evidence="5 7" id="KW-0472">Membrane</keyword>
<accession>F0XMY5</accession>
<feature type="transmembrane region" description="Helical" evidence="7">
    <location>
        <begin position="394"/>
        <end position="416"/>
    </location>
</feature>
<feature type="transmembrane region" description="Helical" evidence="7">
    <location>
        <begin position="117"/>
        <end position="136"/>
    </location>
</feature>
<feature type="transmembrane region" description="Helical" evidence="7">
    <location>
        <begin position="83"/>
        <end position="105"/>
    </location>
</feature>
<dbReference type="GO" id="GO:0022857">
    <property type="term" value="F:transmembrane transporter activity"/>
    <property type="evidence" value="ECO:0007669"/>
    <property type="project" value="InterPro"/>
</dbReference>
<evidence type="ECO:0000313" key="10">
    <source>
        <dbReference type="Proteomes" id="UP000007796"/>
    </source>
</evidence>
<feature type="transmembrane region" description="Helical" evidence="7">
    <location>
        <begin position="325"/>
        <end position="346"/>
    </location>
</feature>
<dbReference type="GeneID" id="25974900"/>
<dbReference type="Gene3D" id="1.20.1250.20">
    <property type="entry name" value="MFS general substrate transporter like domains"/>
    <property type="match status" value="1"/>
</dbReference>
<feature type="transmembrane region" description="Helical" evidence="7">
    <location>
        <begin position="468"/>
        <end position="488"/>
    </location>
</feature>
<dbReference type="PANTHER" id="PTHR23504:SF3">
    <property type="entry name" value="MAJOR FACILITATOR SUPERFAMILY (MFS) PROFILE DOMAIN-CONTAINING PROTEIN"/>
    <property type="match status" value="1"/>
</dbReference>
<dbReference type="SUPFAM" id="SSF103473">
    <property type="entry name" value="MFS general substrate transporter"/>
    <property type="match status" value="1"/>
</dbReference>
<dbReference type="PROSITE" id="PS50850">
    <property type="entry name" value="MFS"/>
    <property type="match status" value="1"/>
</dbReference>
<name>F0XMY5_GROCL</name>
<dbReference type="PRINTS" id="PR01035">
    <property type="entry name" value="TCRTETA"/>
</dbReference>
<dbReference type="Pfam" id="PF07690">
    <property type="entry name" value="MFS_1"/>
    <property type="match status" value="1"/>
</dbReference>
<feature type="transmembrane region" description="Helical" evidence="7">
    <location>
        <begin position="47"/>
        <end position="68"/>
    </location>
</feature>
<dbReference type="InterPro" id="IPR020846">
    <property type="entry name" value="MFS_dom"/>
</dbReference>
<protein>
    <submittedName>
        <fullName evidence="9">Major facilitator superfamily transporter</fullName>
    </submittedName>
</protein>
<reference evidence="9 10" key="1">
    <citation type="journal article" date="2011" name="Proc. Natl. Acad. Sci. U.S.A.">
        <title>Genome and transcriptome analyses of the mountain pine beetle-fungal symbiont Grosmannia clavigera, a lodgepole pine pathogen.</title>
        <authorList>
            <person name="DiGuistini S."/>
            <person name="Wang Y."/>
            <person name="Liao N.Y."/>
            <person name="Taylor G."/>
            <person name="Tanguay P."/>
            <person name="Feau N."/>
            <person name="Henrissat B."/>
            <person name="Chan S.K."/>
            <person name="Hesse-Orce U."/>
            <person name="Alamouti S.M."/>
            <person name="Tsui C.K.M."/>
            <person name="Docking R.T."/>
            <person name="Levasseur A."/>
            <person name="Haridas S."/>
            <person name="Robertson G."/>
            <person name="Birol I."/>
            <person name="Holt R.A."/>
            <person name="Marra M.A."/>
            <person name="Hamelin R.C."/>
            <person name="Hirst M."/>
            <person name="Jones S.J.M."/>
            <person name="Bohlmann J."/>
            <person name="Breuil C."/>
        </authorList>
    </citation>
    <scope>NUCLEOTIDE SEQUENCE [LARGE SCALE GENOMIC DNA]</scope>
    <source>
        <strain evidence="10">kw1407 / UAMH 11150</strain>
    </source>
</reference>
<feature type="domain" description="Major facilitator superfamily (MFS) profile" evidence="8">
    <location>
        <begin position="46"/>
        <end position="492"/>
    </location>
</feature>
<dbReference type="EMBL" id="GL629795">
    <property type="protein sequence ID" value="EFX00883.1"/>
    <property type="molecule type" value="Genomic_DNA"/>
</dbReference>
<gene>
    <name evidence="9" type="ORF">CMQ_1964</name>
</gene>
<evidence type="ECO:0000256" key="5">
    <source>
        <dbReference type="ARBA" id="ARBA00023136"/>
    </source>
</evidence>
<dbReference type="eggNOG" id="KOG2615">
    <property type="taxonomic scope" value="Eukaryota"/>
</dbReference>
<feature type="compositionally biased region" description="Low complexity" evidence="6">
    <location>
        <begin position="260"/>
        <end position="272"/>
    </location>
</feature>
<dbReference type="InterPro" id="IPR001958">
    <property type="entry name" value="Tet-R_TetA/multi-R_MdtG-like"/>
</dbReference>
<evidence type="ECO:0000256" key="2">
    <source>
        <dbReference type="ARBA" id="ARBA00022448"/>
    </source>
</evidence>
<dbReference type="Proteomes" id="UP000007796">
    <property type="component" value="Unassembled WGS sequence"/>
</dbReference>
<feature type="transmembrane region" description="Helical" evidence="7">
    <location>
        <begin position="288"/>
        <end position="313"/>
    </location>
</feature>
<dbReference type="PANTHER" id="PTHR23504">
    <property type="entry name" value="MAJOR FACILITATOR SUPERFAMILY DOMAIN-CONTAINING PROTEIN 10"/>
    <property type="match status" value="1"/>
</dbReference>
<evidence type="ECO:0000256" key="6">
    <source>
        <dbReference type="SAM" id="MobiDB-lite"/>
    </source>
</evidence>